<sequence length="408" mass="46692">MTWCFNQSKKEMTNLETAFSELKLGTNAQIDVALNQLKESEQTTSFVYVDLAKTKVEKAWAFIEELLITVAESQQRALDAESKIETLSVDFRKLEKRNNQLEAEVTELKEQLSLANKSRTLLTDELSEVKQDLAEVTLERNREQGKAAQLQGQINKLSNIEKELSDLKALNPHQLKVERDQATNKFTKEKTNHNATKSKLNTQILDLQHEVSALNNKLVAIAGQKQHQSIMGTDKKTRFHVREYQGSNELRLEFDPSLGTVDDLDWHIKVEAGNGICLHMGVSDFFTPLMPYCAEIDKLYPVALNDYLHKFLMEKLKETHPRHIRLINAAKKEVLTTKTELFSEQEVKWLQKARLITLYDACSLTFGTFGTKIKNASGKSYDCALMNDLYKKVQNLALILKQEHKFKC</sequence>
<evidence type="ECO:0000313" key="3">
    <source>
        <dbReference type="Proteomes" id="UP000031586"/>
    </source>
</evidence>
<gene>
    <name evidence="2" type="ORF">H735_08745</name>
</gene>
<organism evidence="2 3">
    <name type="scientific">Vibrio owensii CAIM 1854 = LMG 25443</name>
    <dbReference type="NCBI Taxonomy" id="1229493"/>
    <lineage>
        <taxon>Bacteria</taxon>
        <taxon>Pseudomonadati</taxon>
        <taxon>Pseudomonadota</taxon>
        <taxon>Gammaproteobacteria</taxon>
        <taxon>Vibrionales</taxon>
        <taxon>Vibrionaceae</taxon>
        <taxon>Vibrio</taxon>
    </lineage>
</organism>
<comment type="caution">
    <text evidence="2">The sequence shown here is derived from an EMBL/GenBank/DDBJ whole genome shotgun (WGS) entry which is preliminary data.</text>
</comment>
<dbReference type="EMBL" id="JPRD01000015">
    <property type="protein sequence ID" value="KIF53027.1"/>
    <property type="molecule type" value="Genomic_DNA"/>
</dbReference>
<protein>
    <submittedName>
        <fullName evidence="2">Uncharacterized protein</fullName>
    </submittedName>
</protein>
<accession>A0A0C1W9J8</accession>
<feature type="coiled-coil region" evidence="1">
    <location>
        <begin position="63"/>
        <end position="170"/>
    </location>
</feature>
<dbReference type="AlphaFoldDB" id="A0A0C1W9J8"/>
<proteinExistence type="predicted"/>
<dbReference type="PATRIC" id="fig|1229493.5.peg.836"/>
<evidence type="ECO:0000256" key="1">
    <source>
        <dbReference type="SAM" id="Coils"/>
    </source>
</evidence>
<name>A0A0C1W9J8_9VIBR</name>
<dbReference type="Proteomes" id="UP000031586">
    <property type="component" value="Unassembled WGS sequence"/>
</dbReference>
<reference evidence="2 3" key="1">
    <citation type="submission" date="2014-07" db="EMBL/GenBank/DDBJ databases">
        <title>Unique and conserved regions in Vibrio harveyi and related species in comparison with the shrimp pathogen Vibrio harveyi CAIM 1792.</title>
        <authorList>
            <person name="Espinoza-Valles I."/>
            <person name="Vora G."/>
            <person name="Leekitcharoenphon P."/>
            <person name="Ussery D."/>
            <person name="Hoj L."/>
            <person name="Gomez-Gil B."/>
        </authorList>
    </citation>
    <scope>NUCLEOTIDE SEQUENCE [LARGE SCALE GENOMIC DNA]</scope>
    <source>
        <strain evidence="3">CAIM 1854 / LMG 25443</strain>
    </source>
</reference>
<keyword evidence="1" id="KW-0175">Coiled coil</keyword>
<evidence type="ECO:0000313" key="2">
    <source>
        <dbReference type="EMBL" id="KIF53027.1"/>
    </source>
</evidence>